<evidence type="ECO:0000313" key="7">
    <source>
        <dbReference type="Proteomes" id="UP000028623"/>
    </source>
</evidence>
<protein>
    <recommendedName>
        <fullName evidence="8">Crp/Fnr family transcriptional regulator</fullName>
    </recommendedName>
</protein>
<proteinExistence type="predicted"/>
<dbReference type="PANTHER" id="PTHR24567">
    <property type="entry name" value="CRP FAMILY TRANSCRIPTIONAL REGULATORY PROTEIN"/>
    <property type="match status" value="1"/>
</dbReference>
<evidence type="ECO:0000313" key="6">
    <source>
        <dbReference type="EMBL" id="KFC21482.1"/>
    </source>
</evidence>
<reference evidence="6 7" key="1">
    <citation type="submission" date="2014-07" db="EMBL/GenBank/DDBJ databases">
        <title>Epilithonimonas lactis LMG 22401 Genome.</title>
        <authorList>
            <person name="Pipes S.E."/>
            <person name="Stropko S.J."/>
        </authorList>
    </citation>
    <scope>NUCLEOTIDE SEQUENCE [LARGE SCALE GENOMIC DNA]</scope>
    <source>
        <strain evidence="6 7">LMG 24401</strain>
    </source>
</reference>
<name>A0A085BG87_9FLAO</name>
<dbReference type="SMART" id="SM00419">
    <property type="entry name" value="HTH_CRP"/>
    <property type="match status" value="1"/>
</dbReference>
<dbReference type="SUPFAM" id="SSF46785">
    <property type="entry name" value="Winged helix' DNA-binding domain"/>
    <property type="match status" value="1"/>
</dbReference>
<dbReference type="InterPro" id="IPR050397">
    <property type="entry name" value="Env_Response_Regulators"/>
</dbReference>
<dbReference type="InterPro" id="IPR036390">
    <property type="entry name" value="WH_DNA-bd_sf"/>
</dbReference>
<keyword evidence="3" id="KW-0804">Transcription</keyword>
<dbReference type="InterPro" id="IPR036388">
    <property type="entry name" value="WH-like_DNA-bd_sf"/>
</dbReference>
<comment type="caution">
    <text evidence="6">The sequence shown here is derived from an EMBL/GenBank/DDBJ whole genome shotgun (WGS) entry which is preliminary data.</text>
</comment>
<evidence type="ECO:0008006" key="8">
    <source>
        <dbReference type="Google" id="ProtNLM"/>
    </source>
</evidence>
<dbReference type="Pfam" id="PF00027">
    <property type="entry name" value="cNMP_binding"/>
    <property type="match status" value="1"/>
</dbReference>
<evidence type="ECO:0000256" key="2">
    <source>
        <dbReference type="ARBA" id="ARBA00023125"/>
    </source>
</evidence>
<sequence>MISEELLKSYGATIEHYRQGDIIFNEHEKPKYYYQILSGRVKLNHYNEEGNELIFAILDEGLSVCEMLLFIDQTFPVNAVVFDQVSVLRLPKVKFIEMLDDHPKVSRDVNRFLAERLYQKYMMLENNSSKYANVRIKGVLDYHKSFSPEQTPFSFKVPLTRKQIAAMTGLRIETVIRGIKKFEKEGVLRISNGKIHF</sequence>
<dbReference type="InterPro" id="IPR014710">
    <property type="entry name" value="RmlC-like_jellyroll"/>
</dbReference>
<dbReference type="Proteomes" id="UP000028623">
    <property type="component" value="Unassembled WGS sequence"/>
</dbReference>
<organism evidence="6 7">
    <name type="scientific">Epilithonimonas lactis</name>
    <dbReference type="NCBI Taxonomy" id="421072"/>
    <lineage>
        <taxon>Bacteria</taxon>
        <taxon>Pseudomonadati</taxon>
        <taxon>Bacteroidota</taxon>
        <taxon>Flavobacteriia</taxon>
        <taxon>Flavobacteriales</taxon>
        <taxon>Weeksellaceae</taxon>
        <taxon>Chryseobacterium group</taxon>
        <taxon>Epilithonimonas</taxon>
    </lineage>
</organism>
<dbReference type="SUPFAM" id="SSF51206">
    <property type="entry name" value="cAMP-binding domain-like"/>
    <property type="match status" value="1"/>
</dbReference>
<dbReference type="STRING" id="421072.SAMN04488097_0910"/>
<keyword evidence="1" id="KW-0805">Transcription regulation</keyword>
<dbReference type="InterPro" id="IPR018490">
    <property type="entry name" value="cNMP-bd_dom_sf"/>
</dbReference>
<dbReference type="SMART" id="SM00100">
    <property type="entry name" value="cNMP"/>
    <property type="match status" value="1"/>
</dbReference>
<dbReference type="Gene3D" id="2.60.120.10">
    <property type="entry name" value="Jelly Rolls"/>
    <property type="match status" value="1"/>
</dbReference>
<dbReference type="Gene3D" id="1.10.10.10">
    <property type="entry name" value="Winged helix-like DNA-binding domain superfamily/Winged helix DNA-binding domain"/>
    <property type="match status" value="1"/>
</dbReference>
<dbReference type="GO" id="GO:0003700">
    <property type="term" value="F:DNA-binding transcription factor activity"/>
    <property type="evidence" value="ECO:0007669"/>
    <property type="project" value="TreeGrafter"/>
</dbReference>
<feature type="domain" description="HTH crp-type" evidence="5">
    <location>
        <begin position="130"/>
        <end position="197"/>
    </location>
</feature>
<accession>A0A085BG87</accession>
<dbReference type="PROSITE" id="PS50042">
    <property type="entry name" value="CNMP_BINDING_3"/>
    <property type="match status" value="1"/>
</dbReference>
<dbReference type="PRINTS" id="PR00034">
    <property type="entry name" value="HTHCRP"/>
</dbReference>
<evidence type="ECO:0000256" key="3">
    <source>
        <dbReference type="ARBA" id="ARBA00023163"/>
    </source>
</evidence>
<evidence type="ECO:0000256" key="1">
    <source>
        <dbReference type="ARBA" id="ARBA00023015"/>
    </source>
</evidence>
<dbReference type="CDD" id="cd00038">
    <property type="entry name" value="CAP_ED"/>
    <property type="match status" value="1"/>
</dbReference>
<dbReference type="PROSITE" id="PS51063">
    <property type="entry name" value="HTH_CRP_2"/>
    <property type="match status" value="1"/>
</dbReference>
<dbReference type="GO" id="GO:0003677">
    <property type="term" value="F:DNA binding"/>
    <property type="evidence" value="ECO:0007669"/>
    <property type="project" value="UniProtKB-KW"/>
</dbReference>
<keyword evidence="7" id="KW-1185">Reference proteome</keyword>
<evidence type="ECO:0000259" key="5">
    <source>
        <dbReference type="PROSITE" id="PS51063"/>
    </source>
</evidence>
<dbReference type="PANTHER" id="PTHR24567:SF26">
    <property type="entry name" value="REGULATORY PROTEIN YEIL"/>
    <property type="match status" value="1"/>
</dbReference>
<keyword evidence="2" id="KW-0238">DNA-binding</keyword>
<dbReference type="InterPro" id="IPR012318">
    <property type="entry name" value="HTH_CRP"/>
</dbReference>
<dbReference type="GO" id="GO:0005829">
    <property type="term" value="C:cytosol"/>
    <property type="evidence" value="ECO:0007669"/>
    <property type="project" value="TreeGrafter"/>
</dbReference>
<dbReference type="EMBL" id="JPLY01000004">
    <property type="protein sequence ID" value="KFC21482.1"/>
    <property type="molecule type" value="Genomic_DNA"/>
</dbReference>
<dbReference type="Pfam" id="PF13545">
    <property type="entry name" value="HTH_Crp_2"/>
    <property type="match status" value="1"/>
</dbReference>
<gene>
    <name evidence="6" type="ORF">IO89_15005</name>
</gene>
<dbReference type="InterPro" id="IPR000595">
    <property type="entry name" value="cNMP-bd_dom"/>
</dbReference>
<dbReference type="AlphaFoldDB" id="A0A085BG87"/>
<dbReference type="eggNOG" id="COG0664">
    <property type="taxonomic scope" value="Bacteria"/>
</dbReference>
<feature type="domain" description="Cyclic nucleotide-binding" evidence="4">
    <location>
        <begin position="16"/>
        <end position="116"/>
    </location>
</feature>
<evidence type="ECO:0000259" key="4">
    <source>
        <dbReference type="PROSITE" id="PS50042"/>
    </source>
</evidence>